<reference evidence="2 3" key="1">
    <citation type="submission" date="2020-09" db="EMBL/GenBank/DDBJ databases">
        <title>Complete genome sequence of altererythrobacter flavus SS-21NJ, isolated from Dongying oil sludge in Shandong province.</title>
        <authorList>
            <person name="Sun S."/>
            <person name="Zhang Z."/>
        </authorList>
    </citation>
    <scope>NUCLEOTIDE SEQUENCE [LARGE SCALE GENOMIC DNA]</scope>
    <source>
        <strain evidence="2 3">SS-21NJ</strain>
    </source>
</reference>
<name>A0ABX7K8E8_9SPHN</name>
<dbReference type="EMBL" id="CP061510">
    <property type="protein sequence ID" value="QSB44237.1"/>
    <property type="molecule type" value="Genomic_DNA"/>
</dbReference>
<dbReference type="RefSeq" id="WP_205441600.1">
    <property type="nucleotide sequence ID" value="NZ_CP061510.1"/>
</dbReference>
<feature type="region of interest" description="Disordered" evidence="1">
    <location>
        <begin position="340"/>
        <end position="365"/>
    </location>
</feature>
<keyword evidence="3" id="KW-1185">Reference proteome</keyword>
<dbReference type="Proteomes" id="UP000663637">
    <property type="component" value="Chromosome"/>
</dbReference>
<gene>
    <name evidence="2" type="ORF">IDJ81_13050</name>
</gene>
<feature type="compositionally biased region" description="Low complexity" evidence="1">
    <location>
        <begin position="340"/>
        <end position="350"/>
    </location>
</feature>
<feature type="region of interest" description="Disordered" evidence="1">
    <location>
        <begin position="177"/>
        <end position="217"/>
    </location>
</feature>
<proteinExistence type="predicted"/>
<evidence type="ECO:0000256" key="1">
    <source>
        <dbReference type="SAM" id="MobiDB-lite"/>
    </source>
</evidence>
<evidence type="ECO:0000313" key="3">
    <source>
        <dbReference type="Proteomes" id="UP000663637"/>
    </source>
</evidence>
<feature type="region of interest" description="Disordered" evidence="1">
    <location>
        <begin position="1"/>
        <end position="26"/>
    </location>
</feature>
<protein>
    <submittedName>
        <fullName evidence="2">Helix-turn-helix domain-containing protein</fullName>
    </submittedName>
</protein>
<accession>A0ABX7K8E8</accession>
<sequence>MTIPHPIPPRDGADDGAGGGAQAGAPVPNLPALIAALPGDDTRAPQTGFTRERQAEFLRALADGGSARRAAKRVGVSHQSAYRARRACREFARAWDVALLSARSRAEEVLADRALDGVEEAVFYHGEEVATRRRYDSRLLLAHLARLDRLAERADLAALADGFEAVLDAFARGEPLAPAPAAPTPEKGGVEKGDFSSLGQCNMRSMSPPETAEPEDDRYADDVELHTMPVIEDFAVDELWAGRMIEEPDDGGPTWQDKVDEMLAHRPEDAPPFEALIETDNSHGTFGELRDCIYEQVFAYNWNREEWWTLDHKGVSRPELSIREYDNTRWVPPARYATGAAAGATGTTSGRQPPAPRKPGAGASY</sequence>
<organism evidence="2 3">
    <name type="scientific">Tsuneonella flava</name>
    <dbReference type="NCBI Taxonomy" id="2055955"/>
    <lineage>
        <taxon>Bacteria</taxon>
        <taxon>Pseudomonadati</taxon>
        <taxon>Pseudomonadota</taxon>
        <taxon>Alphaproteobacteria</taxon>
        <taxon>Sphingomonadales</taxon>
        <taxon>Erythrobacteraceae</taxon>
        <taxon>Tsuneonella</taxon>
    </lineage>
</organism>
<evidence type="ECO:0000313" key="2">
    <source>
        <dbReference type="EMBL" id="QSB44237.1"/>
    </source>
</evidence>